<evidence type="ECO:0000256" key="2">
    <source>
        <dbReference type="SAM" id="SignalP"/>
    </source>
</evidence>
<evidence type="ECO:0008006" key="4">
    <source>
        <dbReference type="Google" id="ProtNLM"/>
    </source>
</evidence>
<evidence type="ECO:0000313" key="3">
    <source>
        <dbReference type="EMBL" id="NEB89694.1"/>
    </source>
</evidence>
<protein>
    <recommendedName>
        <fullName evidence="4">Serine/threonine protein kinase</fullName>
    </recommendedName>
</protein>
<feature type="signal peptide" evidence="2">
    <location>
        <begin position="1"/>
        <end position="30"/>
    </location>
</feature>
<evidence type="ECO:0000256" key="1">
    <source>
        <dbReference type="SAM" id="MobiDB-lite"/>
    </source>
</evidence>
<keyword evidence="2" id="KW-0732">Signal</keyword>
<sequence>MRENWRSKLSVLAGASALALSAVTATPALADDAPVSPQEVQMPADVKIVEGGATDPGAAVLFPADQDDQAGPAESVDPAGPVATPVQGGQVEAVGAAKATPSSSTCLGSTAAYGTSGCFQHNGDIVWAGDTKKDGMSAAVGVYTDYGRAEEVCVNKLGAGTWATCDKDYREGGDVRLRVLRYDGDTGKFYQPETWSGWIPVDGKY</sequence>
<proteinExistence type="predicted"/>
<organism evidence="3">
    <name type="scientific">Streptomyces anulatus</name>
    <name type="common">Streptomyces chrysomallus</name>
    <dbReference type="NCBI Taxonomy" id="1892"/>
    <lineage>
        <taxon>Bacteria</taxon>
        <taxon>Bacillati</taxon>
        <taxon>Actinomycetota</taxon>
        <taxon>Actinomycetes</taxon>
        <taxon>Kitasatosporales</taxon>
        <taxon>Streptomycetaceae</taxon>
        <taxon>Streptomyces</taxon>
    </lineage>
</organism>
<dbReference type="EMBL" id="JAAGMK010001032">
    <property type="protein sequence ID" value="NEB89694.1"/>
    <property type="molecule type" value="Genomic_DNA"/>
</dbReference>
<comment type="caution">
    <text evidence="3">The sequence shown here is derived from an EMBL/GenBank/DDBJ whole genome shotgun (WGS) entry which is preliminary data.</text>
</comment>
<feature type="chain" id="PRO_5026210791" description="Serine/threonine protein kinase" evidence="2">
    <location>
        <begin position="31"/>
        <end position="205"/>
    </location>
</feature>
<dbReference type="RefSeq" id="WP_164261537.1">
    <property type="nucleotide sequence ID" value="NZ_JAAGMK010001032.1"/>
</dbReference>
<feature type="region of interest" description="Disordered" evidence="1">
    <location>
        <begin position="63"/>
        <end position="82"/>
    </location>
</feature>
<name>A0A6G3T344_STRAQ</name>
<gene>
    <name evidence="3" type="ORF">G3I43_36920</name>
</gene>
<dbReference type="AlphaFoldDB" id="A0A6G3T344"/>
<reference evidence="3" key="1">
    <citation type="submission" date="2020-01" db="EMBL/GenBank/DDBJ databases">
        <title>Insect and environment-associated Actinomycetes.</title>
        <authorList>
            <person name="Currrie C."/>
            <person name="Chevrette M."/>
            <person name="Carlson C."/>
            <person name="Stubbendieck R."/>
            <person name="Wendt-Pienkowski E."/>
        </authorList>
    </citation>
    <scope>NUCLEOTIDE SEQUENCE</scope>
    <source>
        <strain evidence="3">SID505</strain>
    </source>
</reference>
<accession>A0A6G3T344</accession>